<dbReference type="FunFam" id="3.30.160.60:FF:001530">
    <property type="entry name" value="Zinc finger protein 268"/>
    <property type="match status" value="1"/>
</dbReference>
<dbReference type="SMART" id="SM00355">
    <property type="entry name" value="ZnF_C2H2"/>
    <property type="match status" value="1"/>
</dbReference>
<comment type="subcellular location">
    <subcellularLocation>
        <location evidence="1">Nucleus</location>
    </subcellularLocation>
</comment>
<dbReference type="InterPro" id="IPR036236">
    <property type="entry name" value="Znf_C2H2_sf"/>
</dbReference>
<dbReference type="EMBL" id="JANPWB010000012">
    <property type="protein sequence ID" value="KAJ1112173.1"/>
    <property type="molecule type" value="Genomic_DNA"/>
</dbReference>
<feature type="domain" description="C2H2-type" evidence="9">
    <location>
        <begin position="20"/>
        <end position="47"/>
    </location>
</feature>
<evidence type="ECO:0000256" key="2">
    <source>
        <dbReference type="ARBA" id="ARBA00006991"/>
    </source>
</evidence>
<keyword evidence="6" id="KW-0862">Zinc</keyword>
<keyword evidence="5 8" id="KW-0863">Zinc-finger</keyword>
<dbReference type="GO" id="GO:0031519">
    <property type="term" value="C:PcG protein complex"/>
    <property type="evidence" value="ECO:0007669"/>
    <property type="project" value="TreeGrafter"/>
</dbReference>
<dbReference type="AlphaFoldDB" id="A0AAV7NCQ6"/>
<evidence type="ECO:0000313" key="11">
    <source>
        <dbReference type="Proteomes" id="UP001066276"/>
    </source>
</evidence>
<comment type="caution">
    <text evidence="10">The sequence shown here is derived from an EMBL/GenBank/DDBJ whole genome shotgun (WGS) entry which is preliminary data.</text>
</comment>
<feature type="domain" description="C2H2-type" evidence="9">
    <location>
        <begin position="1"/>
        <end position="19"/>
    </location>
</feature>
<dbReference type="PROSITE" id="PS50157">
    <property type="entry name" value="ZINC_FINGER_C2H2_2"/>
    <property type="match status" value="2"/>
</dbReference>
<evidence type="ECO:0000256" key="1">
    <source>
        <dbReference type="ARBA" id="ARBA00004123"/>
    </source>
</evidence>
<evidence type="ECO:0000256" key="7">
    <source>
        <dbReference type="ARBA" id="ARBA00023242"/>
    </source>
</evidence>
<evidence type="ECO:0000256" key="6">
    <source>
        <dbReference type="ARBA" id="ARBA00022833"/>
    </source>
</evidence>
<dbReference type="GO" id="GO:0000978">
    <property type="term" value="F:RNA polymerase II cis-regulatory region sequence-specific DNA binding"/>
    <property type="evidence" value="ECO:0007669"/>
    <property type="project" value="TreeGrafter"/>
</dbReference>
<dbReference type="Gene3D" id="3.30.160.60">
    <property type="entry name" value="Classic Zinc Finger"/>
    <property type="match status" value="2"/>
</dbReference>
<evidence type="ECO:0000256" key="8">
    <source>
        <dbReference type="PROSITE-ProRule" id="PRU00042"/>
    </source>
</evidence>
<keyword evidence="4" id="KW-0677">Repeat</keyword>
<dbReference type="GO" id="GO:0000981">
    <property type="term" value="F:DNA-binding transcription factor activity, RNA polymerase II-specific"/>
    <property type="evidence" value="ECO:0007669"/>
    <property type="project" value="TreeGrafter"/>
</dbReference>
<evidence type="ECO:0000256" key="5">
    <source>
        <dbReference type="ARBA" id="ARBA00022771"/>
    </source>
</evidence>
<keyword evidence="3" id="KW-0479">Metal-binding</keyword>
<feature type="non-terminal residue" evidence="10">
    <location>
        <position position="51"/>
    </location>
</feature>
<gene>
    <name evidence="10" type="ORF">NDU88_000441</name>
</gene>
<reference evidence="10" key="1">
    <citation type="journal article" date="2022" name="bioRxiv">
        <title>Sequencing and chromosome-scale assembly of the giantPleurodeles waltlgenome.</title>
        <authorList>
            <person name="Brown T."/>
            <person name="Elewa A."/>
            <person name="Iarovenko S."/>
            <person name="Subramanian E."/>
            <person name="Araus A.J."/>
            <person name="Petzold A."/>
            <person name="Susuki M."/>
            <person name="Suzuki K.-i.T."/>
            <person name="Hayashi T."/>
            <person name="Toyoda A."/>
            <person name="Oliveira C."/>
            <person name="Osipova E."/>
            <person name="Leigh N.D."/>
            <person name="Simon A."/>
            <person name="Yun M.H."/>
        </authorList>
    </citation>
    <scope>NUCLEOTIDE SEQUENCE</scope>
    <source>
        <strain evidence="10">20211129_DDA</strain>
        <tissue evidence="10">Liver</tissue>
    </source>
</reference>
<dbReference type="PANTHER" id="PTHR14003">
    <property type="entry name" value="TRANSCRIPTIONAL REPRESSOR PROTEIN YY"/>
    <property type="match status" value="1"/>
</dbReference>
<protein>
    <recommendedName>
        <fullName evidence="9">C2H2-type domain-containing protein</fullName>
    </recommendedName>
</protein>
<keyword evidence="7" id="KW-0539">Nucleus</keyword>
<name>A0AAV7NCQ6_PLEWA</name>
<organism evidence="10 11">
    <name type="scientific">Pleurodeles waltl</name>
    <name type="common">Iberian ribbed newt</name>
    <dbReference type="NCBI Taxonomy" id="8319"/>
    <lineage>
        <taxon>Eukaryota</taxon>
        <taxon>Metazoa</taxon>
        <taxon>Chordata</taxon>
        <taxon>Craniata</taxon>
        <taxon>Vertebrata</taxon>
        <taxon>Euteleostomi</taxon>
        <taxon>Amphibia</taxon>
        <taxon>Batrachia</taxon>
        <taxon>Caudata</taxon>
        <taxon>Salamandroidea</taxon>
        <taxon>Salamandridae</taxon>
        <taxon>Pleurodelinae</taxon>
        <taxon>Pleurodeles</taxon>
    </lineage>
</organism>
<dbReference type="GO" id="GO:0005667">
    <property type="term" value="C:transcription regulator complex"/>
    <property type="evidence" value="ECO:0007669"/>
    <property type="project" value="TreeGrafter"/>
</dbReference>
<dbReference type="Proteomes" id="UP001066276">
    <property type="component" value="Chromosome 8"/>
</dbReference>
<evidence type="ECO:0000256" key="4">
    <source>
        <dbReference type="ARBA" id="ARBA00022737"/>
    </source>
</evidence>
<comment type="similarity">
    <text evidence="2">Belongs to the krueppel C2H2-type zinc-finger protein family.</text>
</comment>
<evidence type="ECO:0000259" key="9">
    <source>
        <dbReference type="PROSITE" id="PS50157"/>
    </source>
</evidence>
<dbReference type="PANTHER" id="PTHR14003:SF23">
    <property type="entry name" value="ZINC FINGER PROTEIN 143"/>
    <property type="match status" value="1"/>
</dbReference>
<dbReference type="GO" id="GO:0008270">
    <property type="term" value="F:zinc ion binding"/>
    <property type="evidence" value="ECO:0007669"/>
    <property type="project" value="UniProtKB-KW"/>
</dbReference>
<accession>A0AAV7NCQ6</accession>
<dbReference type="Pfam" id="PF13465">
    <property type="entry name" value="zf-H2C2_2"/>
    <property type="match status" value="1"/>
</dbReference>
<evidence type="ECO:0000256" key="3">
    <source>
        <dbReference type="ARBA" id="ARBA00022723"/>
    </source>
</evidence>
<evidence type="ECO:0000313" key="10">
    <source>
        <dbReference type="EMBL" id="KAJ1112173.1"/>
    </source>
</evidence>
<dbReference type="GO" id="GO:0000785">
    <property type="term" value="C:chromatin"/>
    <property type="evidence" value="ECO:0007669"/>
    <property type="project" value="TreeGrafter"/>
</dbReference>
<proteinExistence type="inferred from homology"/>
<sequence>FKGISELSIHMKTHTGEKPHECSECEKAFITKGQLVIHHRVHTGTKPYGCS</sequence>
<dbReference type="PROSITE" id="PS00028">
    <property type="entry name" value="ZINC_FINGER_C2H2_1"/>
    <property type="match status" value="1"/>
</dbReference>
<dbReference type="SUPFAM" id="SSF57667">
    <property type="entry name" value="beta-beta-alpha zinc fingers"/>
    <property type="match status" value="1"/>
</dbReference>
<feature type="non-terminal residue" evidence="10">
    <location>
        <position position="1"/>
    </location>
</feature>
<keyword evidence="11" id="KW-1185">Reference proteome</keyword>
<dbReference type="InterPro" id="IPR013087">
    <property type="entry name" value="Znf_C2H2_type"/>
</dbReference>